<dbReference type="Pfam" id="PF01380">
    <property type="entry name" value="SIS"/>
    <property type="match status" value="1"/>
</dbReference>
<sequence>MSTDVFVALRQRLPALSKAERRIADRVLEQPSIVVDSTINQLAELCEVSQASVARLCQSAGFSGYKSFRMAIASAITREEASRDQFRVSDADIGPDDSALDVVMKVAYQEARAVEETARALDLVALDAVVEAIRDAARIDIFGVGSSGLTAQDLQQKLHRIGMSSYSWVDPHLALTSVALTRPGNVAIAISHSGLSVEVNDMLTVAGRAGATTVAITNFPESPLGLLADLVLTTSSRESRYRSGAMSSRIAQLALVDFLTVRLLQGSYEQANESLRLTYDAVQNHRLRY</sequence>
<dbReference type="Gene3D" id="1.10.10.10">
    <property type="entry name" value="Winged helix-like DNA-binding domain superfamily/Winged helix DNA-binding domain"/>
    <property type="match status" value="1"/>
</dbReference>
<evidence type="ECO:0000259" key="4">
    <source>
        <dbReference type="PROSITE" id="PS51071"/>
    </source>
</evidence>
<reference evidence="6 7" key="1">
    <citation type="submission" date="2016-10" db="EMBL/GenBank/DDBJ databases">
        <authorList>
            <person name="de Groot N.N."/>
        </authorList>
    </citation>
    <scope>NUCLEOTIDE SEQUENCE [LARGE SCALE GENOMIC DNA]</scope>
    <source>
        <strain evidence="6 7">CGMCC 4.3491</strain>
    </source>
</reference>
<evidence type="ECO:0000256" key="3">
    <source>
        <dbReference type="ARBA" id="ARBA00023163"/>
    </source>
</evidence>
<dbReference type="PROSITE" id="PS51464">
    <property type="entry name" value="SIS"/>
    <property type="match status" value="1"/>
</dbReference>
<name>A0A1H3JRD9_9MICO</name>
<keyword evidence="2" id="KW-0238">DNA-binding</keyword>
<dbReference type="AlphaFoldDB" id="A0A1H3JRD9"/>
<accession>A0A1H3JRD9</accession>
<dbReference type="InterPro" id="IPR000281">
    <property type="entry name" value="HTH_RpiR"/>
</dbReference>
<organism evidence="6 7">
    <name type="scientific">Herbiconiux ginsengi</name>
    <dbReference type="NCBI Taxonomy" id="381665"/>
    <lineage>
        <taxon>Bacteria</taxon>
        <taxon>Bacillati</taxon>
        <taxon>Actinomycetota</taxon>
        <taxon>Actinomycetes</taxon>
        <taxon>Micrococcales</taxon>
        <taxon>Microbacteriaceae</taxon>
        <taxon>Herbiconiux</taxon>
    </lineage>
</organism>
<dbReference type="Proteomes" id="UP000198891">
    <property type="component" value="Unassembled WGS sequence"/>
</dbReference>
<protein>
    <submittedName>
        <fullName evidence="6">Transcriptional regulator, RpiR family</fullName>
    </submittedName>
</protein>
<feature type="domain" description="HTH rpiR-type" evidence="4">
    <location>
        <begin position="3"/>
        <end position="79"/>
    </location>
</feature>
<dbReference type="GO" id="GO:1901135">
    <property type="term" value="P:carbohydrate derivative metabolic process"/>
    <property type="evidence" value="ECO:0007669"/>
    <property type="project" value="InterPro"/>
</dbReference>
<dbReference type="GO" id="GO:0003700">
    <property type="term" value="F:DNA-binding transcription factor activity"/>
    <property type="evidence" value="ECO:0007669"/>
    <property type="project" value="InterPro"/>
</dbReference>
<keyword evidence="3" id="KW-0804">Transcription</keyword>
<dbReference type="STRING" id="381665.SAMN05216554_0286"/>
<dbReference type="InterPro" id="IPR001347">
    <property type="entry name" value="SIS_dom"/>
</dbReference>
<keyword evidence="7" id="KW-1185">Reference proteome</keyword>
<dbReference type="Gene3D" id="3.40.50.10490">
    <property type="entry name" value="Glucose-6-phosphate isomerase like protein, domain 1"/>
    <property type="match status" value="1"/>
</dbReference>
<dbReference type="PANTHER" id="PTHR30514:SF1">
    <property type="entry name" value="HTH-TYPE TRANSCRIPTIONAL REGULATOR HEXR-RELATED"/>
    <property type="match status" value="1"/>
</dbReference>
<dbReference type="PROSITE" id="PS51071">
    <property type="entry name" value="HTH_RPIR"/>
    <property type="match status" value="1"/>
</dbReference>
<evidence type="ECO:0000313" key="7">
    <source>
        <dbReference type="Proteomes" id="UP000198891"/>
    </source>
</evidence>
<dbReference type="EMBL" id="FNPZ01000001">
    <property type="protein sequence ID" value="SDY42540.1"/>
    <property type="molecule type" value="Genomic_DNA"/>
</dbReference>
<dbReference type="OrthoDB" id="370421at2"/>
<dbReference type="SUPFAM" id="SSF46689">
    <property type="entry name" value="Homeodomain-like"/>
    <property type="match status" value="1"/>
</dbReference>
<dbReference type="InterPro" id="IPR035472">
    <property type="entry name" value="RpiR-like_SIS"/>
</dbReference>
<dbReference type="CDD" id="cd05013">
    <property type="entry name" value="SIS_RpiR"/>
    <property type="match status" value="1"/>
</dbReference>
<dbReference type="Pfam" id="PF01418">
    <property type="entry name" value="HTH_6"/>
    <property type="match status" value="1"/>
</dbReference>
<feature type="domain" description="SIS" evidence="5">
    <location>
        <begin position="129"/>
        <end position="269"/>
    </location>
</feature>
<dbReference type="InterPro" id="IPR036388">
    <property type="entry name" value="WH-like_DNA-bd_sf"/>
</dbReference>
<dbReference type="GO" id="GO:0097367">
    <property type="term" value="F:carbohydrate derivative binding"/>
    <property type="evidence" value="ECO:0007669"/>
    <property type="project" value="InterPro"/>
</dbReference>
<gene>
    <name evidence="6" type="ORF">SAMN05216554_0286</name>
</gene>
<dbReference type="InterPro" id="IPR047640">
    <property type="entry name" value="RpiR-like"/>
</dbReference>
<evidence type="ECO:0000256" key="1">
    <source>
        <dbReference type="ARBA" id="ARBA00023015"/>
    </source>
</evidence>
<dbReference type="RefSeq" id="WP_092547782.1">
    <property type="nucleotide sequence ID" value="NZ_FNPZ01000001.1"/>
</dbReference>
<dbReference type="InterPro" id="IPR046348">
    <property type="entry name" value="SIS_dom_sf"/>
</dbReference>
<keyword evidence="1" id="KW-0805">Transcription regulation</keyword>
<dbReference type="GO" id="GO:0003677">
    <property type="term" value="F:DNA binding"/>
    <property type="evidence" value="ECO:0007669"/>
    <property type="project" value="UniProtKB-KW"/>
</dbReference>
<evidence type="ECO:0000313" key="6">
    <source>
        <dbReference type="EMBL" id="SDY42540.1"/>
    </source>
</evidence>
<evidence type="ECO:0000256" key="2">
    <source>
        <dbReference type="ARBA" id="ARBA00023125"/>
    </source>
</evidence>
<proteinExistence type="predicted"/>
<dbReference type="PANTHER" id="PTHR30514">
    <property type="entry name" value="GLUCOKINASE"/>
    <property type="match status" value="1"/>
</dbReference>
<dbReference type="InterPro" id="IPR009057">
    <property type="entry name" value="Homeodomain-like_sf"/>
</dbReference>
<evidence type="ECO:0000259" key="5">
    <source>
        <dbReference type="PROSITE" id="PS51464"/>
    </source>
</evidence>
<dbReference type="SUPFAM" id="SSF53697">
    <property type="entry name" value="SIS domain"/>
    <property type="match status" value="1"/>
</dbReference>